<dbReference type="GO" id="GO:0004497">
    <property type="term" value="F:monooxygenase activity"/>
    <property type="evidence" value="ECO:0007669"/>
    <property type="project" value="UniProtKB-KW"/>
</dbReference>
<evidence type="ECO:0000313" key="2">
    <source>
        <dbReference type="EMBL" id="MBJ7596746.1"/>
    </source>
</evidence>
<protein>
    <submittedName>
        <fullName evidence="2">FAD-dependent monooxygenase</fullName>
    </submittedName>
</protein>
<dbReference type="EMBL" id="JAEKNR010000021">
    <property type="protein sequence ID" value="MBJ7596746.1"/>
    <property type="molecule type" value="Genomic_DNA"/>
</dbReference>
<organism evidence="2 3">
    <name type="scientific">Candidatus Nephthysia bennettiae</name>
    <dbReference type="NCBI Taxonomy" id="3127016"/>
    <lineage>
        <taxon>Bacteria</taxon>
        <taxon>Bacillati</taxon>
        <taxon>Candidatus Dormiibacterota</taxon>
        <taxon>Candidatus Dormibacteria</taxon>
        <taxon>Candidatus Dormibacterales</taxon>
        <taxon>Candidatus Dormibacteraceae</taxon>
        <taxon>Candidatus Nephthysia</taxon>
    </lineage>
</organism>
<gene>
    <name evidence="2" type="ORF">JF922_01480</name>
</gene>
<comment type="caution">
    <text evidence="2">The sequence shown here is derived from an EMBL/GenBank/DDBJ whole genome shotgun (WGS) entry which is preliminary data.</text>
</comment>
<sequence length="306" mass="33762">MPDRPSVAVVGGSLGGVTAGLVLRDAGCEVQVFERSRSPLQERGAGIAVLDATVRYLVEREVVDLDLICASTQWLRYLNLDGSVQYEERRPYRFSSWNTIYRTLIDRLGEERYRLGGEAVGFEQDASTVRVAFADGRESSCQLLVGADGIGSTLRRILLPEVEPSYAGYVAWRGTVSEDLLSSATREVLDGTITYQKFADSHILVYPIPSKEGAVERGQRLMNFVWYRNVADGEELSGLLTDRAGELRASSLPPGAVREPYIEEIRRFAAGQMAPPIAEVVLGTEMPFVQVIFDLEVEAMAFGRVC</sequence>
<keyword evidence="2" id="KW-0503">Monooxygenase</keyword>
<dbReference type="InterPro" id="IPR036188">
    <property type="entry name" value="FAD/NAD-bd_sf"/>
</dbReference>
<dbReference type="Gene3D" id="3.30.9.60">
    <property type="match status" value="1"/>
</dbReference>
<dbReference type="PANTHER" id="PTHR47469:SF2">
    <property type="entry name" value="OS06G0597600 PROTEIN"/>
    <property type="match status" value="1"/>
</dbReference>
<feature type="non-terminal residue" evidence="2">
    <location>
        <position position="306"/>
    </location>
</feature>
<proteinExistence type="predicted"/>
<dbReference type="InterPro" id="IPR053212">
    <property type="entry name" value="DHP_3-monooxygenase"/>
</dbReference>
<dbReference type="SUPFAM" id="SSF51905">
    <property type="entry name" value="FAD/NAD(P)-binding domain"/>
    <property type="match status" value="1"/>
</dbReference>
<dbReference type="RefSeq" id="WP_338198576.1">
    <property type="nucleotide sequence ID" value="NZ_JAEKNR010000021.1"/>
</dbReference>
<dbReference type="NCBIfam" id="NF005566">
    <property type="entry name" value="PRK07236.1"/>
    <property type="match status" value="1"/>
</dbReference>
<accession>A0A934K5H2</accession>
<feature type="domain" description="2,6-dihydroxypyridine 3-monooxygenase substrate binding" evidence="1">
    <location>
        <begin position="166"/>
        <end position="294"/>
    </location>
</feature>
<dbReference type="PANTHER" id="PTHR47469">
    <property type="entry name" value="MONOOXYGENASE-LIKE"/>
    <property type="match status" value="1"/>
</dbReference>
<keyword evidence="2" id="KW-0560">Oxidoreductase</keyword>
<dbReference type="InterPro" id="IPR054707">
    <property type="entry name" value="DhpH_subs-bd"/>
</dbReference>
<dbReference type="AlphaFoldDB" id="A0A934K5H2"/>
<dbReference type="Pfam" id="PF22607">
    <property type="entry name" value="FAD_binding-like"/>
    <property type="match status" value="1"/>
</dbReference>
<dbReference type="SUPFAM" id="SSF54373">
    <property type="entry name" value="FAD-linked reductases, C-terminal domain"/>
    <property type="match status" value="1"/>
</dbReference>
<evidence type="ECO:0000313" key="3">
    <source>
        <dbReference type="Proteomes" id="UP000612893"/>
    </source>
</evidence>
<keyword evidence="3" id="KW-1185">Reference proteome</keyword>
<dbReference type="PRINTS" id="PR00420">
    <property type="entry name" value="RNGMNOXGNASE"/>
</dbReference>
<evidence type="ECO:0000259" key="1">
    <source>
        <dbReference type="Pfam" id="PF22607"/>
    </source>
</evidence>
<dbReference type="Gene3D" id="3.50.50.60">
    <property type="entry name" value="FAD/NAD(P)-binding domain"/>
    <property type="match status" value="1"/>
</dbReference>
<reference evidence="2" key="1">
    <citation type="submission" date="2020-10" db="EMBL/GenBank/DDBJ databases">
        <title>Ca. Dormibacterota MAGs.</title>
        <authorList>
            <person name="Montgomery K."/>
        </authorList>
    </citation>
    <scope>NUCLEOTIDE SEQUENCE [LARGE SCALE GENOMIC DNA]</scope>
    <source>
        <strain evidence="2">SC8812_S17_10</strain>
    </source>
</reference>
<name>A0A934K5H2_9BACT</name>
<dbReference type="Proteomes" id="UP000612893">
    <property type="component" value="Unassembled WGS sequence"/>
</dbReference>